<proteinExistence type="predicted"/>
<dbReference type="Proteomes" id="UP000000485">
    <property type="component" value="Chromosome"/>
</dbReference>
<name>F8A3B1_CELGA</name>
<dbReference type="InterPro" id="IPR032531">
    <property type="entry name" value="DUF4956"/>
</dbReference>
<keyword evidence="1" id="KW-0812">Transmembrane</keyword>
<keyword evidence="3" id="KW-1185">Reference proteome</keyword>
<gene>
    <name evidence="2" type="ordered locus">Celgi_2605</name>
</gene>
<dbReference type="HOGENOM" id="CLU_080080_2_0_11"/>
<feature type="transmembrane region" description="Helical" evidence="1">
    <location>
        <begin position="31"/>
        <end position="48"/>
    </location>
</feature>
<evidence type="ECO:0000313" key="2">
    <source>
        <dbReference type="EMBL" id="AEI13104.1"/>
    </source>
</evidence>
<evidence type="ECO:0000313" key="3">
    <source>
        <dbReference type="Proteomes" id="UP000000485"/>
    </source>
</evidence>
<keyword evidence="1" id="KW-1133">Transmembrane helix</keyword>
<feature type="transmembrane region" description="Helical" evidence="1">
    <location>
        <begin position="6"/>
        <end position="24"/>
    </location>
</feature>
<dbReference type="AlphaFoldDB" id="F8A3B1"/>
<dbReference type="eggNOG" id="ENOG50308PC">
    <property type="taxonomic scope" value="Bacteria"/>
</dbReference>
<dbReference type="KEGG" id="cga:Celgi_2605"/>
<dbReference type="EMBL" id="CP002665">
    <property type="protein sequence ID" value="AEI13104.1"/>
    <property type="molecule type" value="Genomic_DNA"/>
</dbReference>
<evidence type="ECO:0000256" key="1">
    <source>
        <dbReference type="SAM" id="Phobius"/>
    </source>
</evidence>
<organism evidence="2 3">
    <name type="scientific">Cellulomonas gilvus (strain ATCC 13127 / NRRL B-14078)</name>
    <name type="common">Cellvibrio gilvus</name>
    <dbReference type="NCBI Taxonomy" id="593907"/>
    <lineage>
        <taxon>Bacteria</taxon>
        <taxon>Bacillati</taxon>
        <taxon>Actinomycetota</taxon>
        <taxon>Actinomycetes</taxon>
        <taxon>Micrococcales</taxon>
        <taxon>Cellulomonadaceae</taxon>
        <taxon>Cellulomonas</taxon>
    </lineage>
</organism>
<dbReference type="OrthoDB" id="3827267at2"/>
<protein>
    <recommendedName>
        <fullName evidence="4">Permease</fullName>
    </recommendedName>
</protein>
<keyword evidence="1" id="KW-0472">Membrane</keyword>
<dbReference type="RefSeq" id="WP_013884621.1">
    <property type="nucleotide sequence ID" value="NC_015671.1"/>
</dbReference>
<evidence type="ECO:0008006" key="4">
    <source>
        <dbReference type="Google" id="ProtNLM"/>
    </source>
</evidence>
<reference evidence="3" key="1">
    <citation type="submission" date="2011-04" db="EMBL/GenBank/DDBJ databases">
        <title>Complete sequence of Cellvibrio gilvus ATCC 13127.</title>
        <authorList>
            <person name="Lucas S."/>
            <person name="Han J."/>
            <person name="Lapidus A."/>
            <person name="Cheng J.-F."/>
            <person name="Goodwin L."/>
            <person name="Pitluck S."/>
            <person name="Peters L."/>
            <person name="Munk A."/>
            <person name="Detter J.C."/>
            <person name="Han C."/>
            <person name="Tapia R."/>
            <person name="Land M."/>
            <person name="Hauser L."/>
            <person name="Kyrpides N."/>
            <person name="Ivanova N."/>
            <person name="Ovchinnikova G."/>
            <person name="Pagani I."/>
            <person name="Mead D."/>
            <person name="Brumm P."/>
            <person name="Woyke T."/>
        </authorList>
    </citation>
    <scope>NUCLEOTIDE SEQUENCE [LARGE SCALE GENOMIC DNA]</scope>
    <source>
        <strain evidence="3">ATCC 13127 / NRRL B-14078</strain>
    </source>
</reference>
<feature type="transmembrane region" description="Helical" evidence="1">
    <location>
        <begin position="54"/>
        <end position="71"/>
    </location>
</feature>
<accession>F8A3B1</accession>
<feature type="transmembrane region" description="Helical" evidence="1">
    <location>
        <begin position="83"/>
        <end position="116"/>
    </location>
</feature>
<dbReference type="Pfam" id="PF16316">
    <property type="entry name" value="DUF4956"/>
    <property type="match status" value="1"/>
</dbReference>
<sequence length="200" mass="20941">MSPYALYAADLVAILILTFAVYLPRHRRRDLVVAFLAVNVGVLAVSAALAQSTIAAGLGLGLFGVLSIIRLRSTELAQHEVAYYFAALALGLIGGLGTTSLGLGIGLMAALVVVIAAADSPRLLHRLRQQVVVVDRAIADETALVAHLERLLGGRVHAVTVQRLDLVNDTTTVDVRFSAGAPPLVAPTTTATYAEPGTVR</sequence>
<dbReference type="STRING" id="593907.Celgi_2605"/>